<evidence type="ECO:0000313" key="1">
    <source>
        <dbReference type="EMBL" id="EZA52993.1"/>
    </source>
</evidence>
<protein>
    <submittedName>
        <fullName evidence="1">Uncharacterized protein</fullName>
    </submittedName>
</protein>
<reference evidence="1 2" key="1">
    <citation type="journal article" date="2014" name="Curr. Biol.">
        <title>The genome of the clonal raider ant Cerapachys biroi.</title>
        <authorList>
            <person name="Oxley P.R."/>
            <person name="Ji L."/>
            <person name="Fetter-Pruneda I."/>
            <person name="McKenzie S.K."/>
            <person name="Li C."/>
            <person name="Hu H."/>
            <person name="Zhang G."/>
            <person name="Kronauer D.J."/>
        </authorList>
    </citation>
    <scope>NUCLEOTIDE SEQUENCE [LARGE SCALE GENOMIC DNA]</scope>
</reference>
<dbReference type="EMBL" id="KK107295">
    <property type="protein sequence ID" value="EZA52993.1"/>
    <property type="molecule type" value="Genomic_DNA"/>
</dbReference>
<sequence length="140" mass="15835">MVGCVLTATYCIGFFVYIGDGMGDHANAHTGPPTKNVGTAATILSMTARYNKDMIKTFYSYLKFLVLFRNLYHTSEELINFVFSVSKITTFNVMIECESICTLNGHKKLLAYLNFGPTVNISWIKSSVQMMLDRPKYKFL</sequence>
<proteinExistence type="predicted"/>
<dbReference type="Proteomes" id="UP000053097">
    <property type="component" value="Unassembled WGS sequence"/>
</dbReference>
<name>A0A026WAI4_OOCBI</name>
<accession>A0A026WAI4</accession>
<gene>
    <name evidence="1" type="ORF">X777_07170</name>
</gene>
<dbReference type="AlphaFoldDB" id="A0A026WAI4"/>
<evidence type="ECO:0000313" key="2">
    <source>
        <dbReference type="Proteomes" id="UP000053097"/>
    </source>
</evidence>
<keyword evidence="2" id="KW-1185">Reference proteome</keyword>
<organism evidence="1 2">
    <name type="scientific">Ooceraea biroi</name>
    <name type="common">Clonal raider ant</name>
    <name type="synonym">Cerapachys biroi</name>
    <dbReference type="NCBI Taxonomy" id="2015173"/>
    <lineage>
        <taxon>Eukaryota</taxon>
        <taxon>Metazoa</taxon>
        <taxon>Ecdysozoa</taxon>
        <taxon>Arthropoda</taxon>
        <taxon>Hexapoda</taxon>
        <taxon>Insecta</taxon>
        <taxon>Pterygota</taxon>
        <taxon>Neoptera</taxon>
        <taxon>Endopterygota</taxon>
        <taxon>Hymenoptera</taxon>
        <taxon>Apocrita</taxon>
        <taxon>Aculeata</taxon>
        <taxon>Formicoidea</taxon>
        <taxon>Formicidae</taxon>
        <taxon>Dorylinae</taxon>
        <taxon>Ooceraea</taxon>
    </lineage>
</organism>